<sequence>VVPTVPPGTMEVTAHRGFGKVFPENTVTAARRAAEHADRVEVDVRRCGSGELVASHFERVRFTTDGKGRIGELSADELASLSVQGSGEGIPLVADVADAVPADTGVMFDLKGPALADDTIAVAESIDNRVVVSSFYSDALWEARAAADDLALSYHFDVRLERNATTARLLDCEYVSPHWTVALCTDVVERAQEAGRKVEPWPVTSTAVARLLDRKGVDGIVATTPRIGRREVDGLGYAEALTEALPAVERLRALTP</sequence>
<organism evidence="2 3">
    <name type="scientific">Halobium palmae</name>
    <dbReference type="NCBI Taxonomy" id="1776492"/>
    <lineage>
        <taxon>Archaea</taxon>
        <taxon>Methanobacteriati</taxon>
        <taxon>Methanobacteriota</taxon>
        <taxon>Stenosarchaea group</taxon>
        <taxon>Halobacteria</taxon>
        <taxon>Halobacteriales</taxon>
        <taxon>Haloferacaceae</taxon>
        <taxon>Halobium</taxon>
    </lineage>
</organism>
<dbReference type="Proteomes" id="UP001596328">
    <property type="component" value="Unassembled WGS sequence"/>
</dbReference>
<feature type="non-terminal residue" evidence="2">
    <location>
        <position position="1"/>
    </location>
</feature>
<dbReference type="CDD" id="cd08556">
    <property type="entry name" value="GDPD"/>
    <property type="match status" value="1"/>
</dbReference>
<dbReference type="AlphaFoldDB" id="A0ABD5S1V8"/>
<dbReference type="PANTHER" id="PTHR46211">
    <property type="entry name" value="GLYCEROPHOSPHORYL DIESTER PHOSPHODIESTERASE"/>
    <property type="match status" value="1"/>
</dbReference>
<comment type="caution">
    <text evidence="2">The sequence shown here is derived from an EMBL/GenBank/DDBJ whole genome shotgun (WGS) entry which is preliminary data.</text>
</comment>
<dbReference type="EMBL" id="JBHSWU010000577">
    <property type="protein sequence ID" value="MFC6725545.1"/>
    <property type="molecule type" value="Genomic_DNA"/>
</dbReference>
<keyword evidence="3" id="KW-1185">Reference proteome</keyword>
<name>A0ABD5S1V8_9EURY</name>
<dbReference type="PROSITE" id="PS51704">
    <property type="entry name" value="GP_PDE"/>
    <property type="match status" value="1"/>
</dbReference>
<evidence type="ECO:0000259" key="1">
    <source>
        <dbReference type="PROSITE" id="PS51704"/>
    </source>
</evidence>
<proteinExistence type="predicted"/>
<evidence type="ECO:0000313" key="2">
    <source>
        <dbReference type="EMBL" id="MFC6725545.1"/>
    </source>
</evidence>
<gene>
    <name evidence="2" type="ORF">ACFQE1_14445</name>
</gene>
<dbReference type="PANTHER" id="PTHR46211:SF14">
    <property type="entry name" value="GLYCEROPHOSPHODIESTER PHOSPHODIESTERASE"/>
    <property type="match status" value="1"/>
</dbReference>
<dbReference type="Gene3D" id="3.20.20.190">
    <property type="entry name" value="Phosphatidylinositol (PI) phosphodiesterase"/>
    <property type="match status" value="1"/>
</dbReference>
<dbReference type="Pfam" id="PF03009">
    <property type="entry name" value="GDPD"/>
    <property type="match status" value="1"/>
</dbReference>
<feature type="domain" description="GP-PDE" evidence="1">
    <location>
        <begin position="10"/>
        <end position="232"/>
    </location>
</feature>
<dbReference type="InterPro" id="IPR030395">
    <property type="entry name" value="GP_PDE_dom"/>
</dbReference>
<reference evidence="2 3" key="1">
    <citation type="journal article" date="2019" name="Int. J. Syst. Evol. Microbiol.">
        <title>The Global Catalogue of Microorganisms (GCM) 10K type strain sequencing project: providing services to taxonomists for standard genome sequencing and annotation.</title>
        <authorList>
            <consortium name="The Broad Institute Genomics Platform"/>
            <consortium name="The Broad Institute Genome Sequencing Center for Infectious Disease"/>
            <person name="Wu L."/>
            <person name="Ma J."/>
        </authorList>
    </citation>
    <scope>NUCLEOTIDE SEQUENCE [LARGE SCALE GENOMIC DNA]</scope>
    <source>
        <strain evidence="2 3">NBRC 111368</strain>
    </source>
</reference>
<dbReference type="SUPFAM" id="SSF51695">
    <property type="entry name" value="PLC-like phosphodiesterases"/>
    <property type="match status" value="1"/>
</dbReference>
<protein>
    <submittedName>
        <fullName evidence="2">Glycerophosphodiester phosphodiesterase</fullName>
    </submittedName>
</protein>
<accession>A0ABD5S1V8</accession>
<evidence type="ECO:0000313" key="3">
    <source>
        <dbReference type="Proteomes" id="UP001596328"/>
    </source>
</evidence>
<dbReference type="InterPro" id="IPR017946">
    <property type="entry name" value="PLC-like_Pdiesterase_TIM-brl"/>
</dbReference>